<dbReference type="InterPro" id="IPR006059">
    <property type="entry name" value="SBP"/>
</dbReference>
<feature type="signal peptide" evidence="6">
    <location>
        <begin position="1"/>
        <end position="21"/>
    </location>
</feature>
<feature type="chain" id="PRO_5038968837" evidence="6">
    <location>
        <begin position="22"/>
        <end position="415"/>
    </location>
</feature>
<dbReference type="EMBL" id="FUKW01000040">
    <property type="protein sequence ID" value="SJN22699.1"/>
    <property type="molecule type" value="Genomic_DNA"/>
</dbReference>
<keyword evidence="5" id="KW-0449">Lipoprotein</keyword>
<dbReference type="SUPFAM" id="SSF53850">
    <property type="entry name" value="Periplasmic binding protein-like II"/>
    <property type="match status" value="1"/>
</dbReference>
<dbReference type="Pfam" id="PF01547">
    <property type="entry name" value="SBP_bac_1"/>
    <property type="match status" value="1"/>
</dbReference>
<accession>A0A1R4ISQ8</accession>
<organism evidence="7 8">
    <name type="scientific">Marinilactibacillus psychrotolerans 42ea</name>
    <dbReference type="NCBI Taxonomy" id="1255609"/>
    <lineage>
        <taxon>Bacteria</taxon>
        <taxon>Bacillati</taxon>
        <taxon>Bacillota</taxon>
        <taxon>Bacilli</taxon>
        <taxon>Lactobacillales</taxon>
        <taxon>Carnobacteriaceae</taxon>
        <taxon>Marinilactibacillus</taxon>
    </lineage>
</organism>
<gene>
    <name evidence="7" type="ORF">FM115_02355</name>
</gene>
<dbReference type="PROSITE" id="PS51257">
    <property type="entry name" value="PROKAR_LIPOPROTEIN"/>
    <property type="match status" value="1"/>
</dbReference>
<evidence type="ECO:0000256" key="6">
    <source>
        <dbReference type="SAM" id="SignalP"/>
    </source>
</evidence>
<keyword evidence="3" id="KW-0472">Membrane</keyword>
<evidence type="ECO:0000256" key="1">
    <source>
        <dbReference type="ARBA" id="ARBA00022475"/>
    </source>
</evidence>
<dbReference type="Proteomes" id="UP000195611">
    <property type="component" value="Unassembled WGS sequence"/>
</dbReference>
<dbReference type="PANTHER" id="PTHR43649:SF33">
    <property type="entry name" value="POLYGALACTURONAN_RHAMNOGALACTURONAN-BINDING PROTEIN YTCQ"/>
    <property type="match status" value="1"/>
</dbReference>
<evidence type="ECO:0000256" key="4">
    <source>
        <dbReference type="ARBA" id="ARBA00023139"/>
    </source>
</evidence>
<keyword evidence="1" id="KW-1003">Cell membrane</keyword>
<dbReference type="InterPro" id="IPR050490">
    <property type="entry name" value="Bact_solute-bd_prot1"/>
</dbReference>
<dbReference type="PANTHER" id="PTHR43649">
    <property type="entry name" value="ARABINOSE-BINDING PROTEIN-RELATED"/>
    <property type="match status" value="1"/>
</dbReference>
<name>A0A1R4ISQ8_9LACT</name>
<dbReference type="AlphaFoldDB" id="A0A1R4ISQ8"/>
<sequence>MVKINKLLLGTTSLLSLSLLAACGNGDEESASEESSDNLSVWMMGDGNETVQPIFDAYTEETGIEVDLQSIPWSAAHDRLLTAVASGEGPDVVQMGSTYMAEFTDAGALLDISDYIESSDALSPENFFEGNVATTMFDDNYYGVPWYTETRALYYRTDLLEEVGYPEGPSNWEELYDAAVKLSERGDNMYGFDINLKEQTFGPMFAKQNGSEIINDAGEPVLNEPEFVEAIEYLHSFVEAGATTNQDLGIELSQSFGGEGIVPMFISGPWSISMIEDQTTDIEGKWDIRTLPEGPVSNVSNTGGANLAVWSSSDHPDEAMDLIEHMVSVDSLMTYYDTTSSLPALVESWEEEPFQDEKIAVFGEQLENSEHMPLIEGWDRMSQAYLSSFEQIMVGGADIQETLDNLNEEVKTIIE</sequence>
<evidence type="ECO:0000256" key="5">
    <source>
        <dbReference type="ARBA" id="ARBA00023288"/>
    </source>
</evidence>
<dbReference type="RefSeq" id="WP_087057249.1">
    <property type="nucleotide sequence ID" value="NZ_FUKW01000040.1"/>
</dbReference>
<evidence type="ECO:0000256" key="3">
    <source>
        <dbReference type="ARBA" id="ARBA00023136"/>
    </source>
</evidence>
<dbReference type="Gene3D" id="3.40.190.10">
    <property type="entry name" value="Periplasmic binding protein-like II"/>
    <property type="match status" value="2"/>
</dbReference>
<protein>
    <submittedName>
        <fullName evidence="7">N-Acetyl-D-glucosamine ABC transport system, sugar-binding protein</fullName>
    </submittedName>
</protein>
<evidence type="ECO:0000313" key="7">
    <source>
        <dbReference type="EMBL" id="SJN22699.1"/>
    </source>
</evidence>
<proteinExistence type="predicted"/>
<dbReference type="CDD" id="cd14747">
    <property type="entry name" value="PBP2_MalE"/>
    <property type="match status" value="1"/>
</dbReference>
<evidence type="ECO:0000256" key="2">
    <source>
        <dbReference type="ARBA" id="ARBA00022729"/>
    </source>
</evidence>
<reference evidence="7 8" key="1">
    <citation type="submission" date="2017-02" db="EMBL/GenBank/DDBJ databases">
        <authorList>
            <person name="Peterson S.W."/>
        </authorList>
    </citation>
    <scope>NUCLEOTIDE SEQUENCE [LARGE SCALE GENOMIC DNA]</scope>
    <source>
        <strain evidence="7 8">42ea</strain>
    </source>
</reference>
<evidence type="ECO:0000313" key="8">
    <source>
        <dbReference type="Proteomes" id="UP000195611"/>
    </source>
</evidence>
<keyword evidence="2 6" id="KW-0732">Signal</keyword>
<keyword evidence="4" id="KW-0564">Palmitate</keyword>